<organism evidence="6 7">
    <name type="scientific">Dendrobium catenatum</name>
    <dbReference type="NCBI Taxonomy" id="906689"/>
    <lineage>
        <taxon>Eukaryota</taxon>
        <taxon>Viridiplantae</taxon>
        <taxon>Streptophyta</taxon>
        <taxon>Embryophyta</taxon>
        <taxon>Tracheophyta</taxon>
        <taxon>Spermatophyta</taxon>
        <taxon>Magnoliopsida</taxon>
        <taxon>Liliopsida</taxon>
        <taxon>Asparagales</taxon>
        <taxon>Orchidaceae</taxon>
        <taxon>Epidendroideae</taxon>
        <taxon>Malaxideae</taxon>
        <taxon>Dendrobiinae</taxon>
        <taxon>Dendrobium</taxon>
    </lineage>
</organism>
<dbReference type="AlphaFoldDB" id="A0A2I0VLH3"/>
<sequence length="72" mass="8541">MKEHLIVRQSSVWKVEVEGIHSRHVVDVEKRECTCRVWDVTGLPCIHAVAFIGMKEHPLWHSYIDEHYYVAR</sequence>
<protein>
    <recommendedName>
        <fullName evidence="5">SWIM-type domain-containing protein</fullName>
    </recommendedName>
</protein>
<feature type="domain" description="SWIM-type" evidence="5">
    <location>
        <begin position="24"/>
        <end position="56"/>
    </location>
</feature>
<dbReference type="Proteomes" id="UP000233837">
    <property type="component" value="Unassembled WGS sequence"/>
</dbReference>
<evidence type="ECO:0000256" key="1">
    <source>
        <dbReference type="ARBA" id="ARBA00022723"/>
    </source>
</evidence>
<keyword evidence="2 4" id="KW-0863">Zinc-finger</keyword>
<dbReference type="PANTHER" id="PTHR31973:SF187">
    <property type="entry name" value="MUTATOR TRANSPOSASE MUDRA PROTEIN"/>
    <property type="match status" value="1"/>
</dbReference>
<accession>A0A2I0VLH3</accession>
<evidence type="ECO:0000256" key="3">
    <source>
        <dbReference type="ARBA" id="ARBA00022833"/>
    </source>
</evidence>
<name>A0A2I0VLH3_9ASPA</name>
<dbReference type="PANTHER" id="PTHR31973">
    <property type="entry name" value="POLYPROTEIN, PUTATIVE-RELATED"/>
    <property type="match status" value="1"/>
</dbReference>
<proteinExistence type="predicted"/>
<dbReference type="Pfam" id="PF04434">
    <property type="entry name" value="SWIM"/>
    <property type="match status" value="1"/>
</dbReference>
<evidence type="ECO:0000256" key="2">
    <source>
        <dbReference type="ARBA" id="ARBA00022771"/>
    </source>
</evidence>
<keyword evidence="3" id="KW-0862">Zinc</keyword>
<dbReference type="PROSITE" id="PS50966">
    <property type="entry name" value="ZF_SWIM"/>
    <property type="match status" value="1"/>
</dbReference>
<keyword evidence="1" id="KW-0479">Metal-binding</keyword>
<dbReference type="InterPro" id="IPR007527">
    <property type="entry name" value="Znf_SWIM"/>
</dbReference>
<evidence type="ECO:0000313" key="7">
    <source>
        <dbReference type="Proteomes" id="UP000233837"/>
    </source>
</evidence>
<keyword evidence="7" id="KW-1185">Reference proteome</keyword>
<dbReference type="InterPro" id="IPR006564">
    <property type="entry name" value="Znf_PMZ"/>
</dbReference>
<evidence type="ECO:0000313" key="6">
    <source>
        <dbReference type="EMBL" id="PKU64264.1"/>
    </source>
</evidence>
<dbReference type="GO" id="GO:0008270">
    <property type="term" value="F:zinc ion binding"/>
    <property type="evidence" value="ECO:0007669"/>
    <property type="project" value="UniProtKB-KW"/>
</dbReference>
<gene>
    <name evidence="6" type="ORF">MA16_Dca005187</name>
</gene>
<dbReference type="SMART" id="SM00575">
    <property type="entry name" value="ZnF_PMZ"/>
    <property type="match status" value="1"/>
</dbReference>
<evidence type="ECO:0000256" key="4">
    <source>
        <dbReference type="PROSITE-ProRule" id="PRU00325"/>
    </source>
</evidence>
<reference evidence="6 7" key="1">
    <citation type="journal article" date="2016" name="Sci. Rep.">
        <title>The Dendrobium catenatum Lindl. genome sequence provides insights into polysaccharide synthase, floral development and adaptive evolution.</title>
        <authorList>
            <person name="Zhang G.Q."/>
            <person name="Xu Q."/>
            <person name="Bian C."/>
            <person name="Tsai W.C."/>
            <person name="Yeh C.M."/>
            <person name="Liu K.W."/>
            <person name="Yoshida K."/>
            <person name="Zhang L.S."/>
            <person name="Chang S.B."/>
            <person name="Chen F."/>
            <person name="Shi Y."/>
            <person name="Su Y.Y."/>
            <person name="Zhang Y.Q."/>
            <person name="Chen L.J."/>
            <person name="Yin Y."/>
            <person name="Lin M."/>
            <person name="Huang H."/>
            <person name="Deng H."/>
            <person name="Wang Z.W."/>
            <person name="Zhu S.L."/>
            <person name="Zhao X."/>
            <person name="Deng C."/>
            <person name="Niu S.C."/>
            <person name="Huang J."/>
            <person name="Wang M."/>
            <person name="Liu G.H."/>
            <person name="Yang H.J."/>
            <person name="Xiao X.J."/>
            <person name="Hsiao Y.Y."/>
            <person name="Wu W.L."/>
            <person name="Chen Y.Y."/>
            <person name="Mitsuda N."/>
            <person name="Ohme-Takagi M."/>
            <person name="Luo Y.B."/>
            <person name="Van de Peer Y."/>
            <person name="Liu Z.J."/>
        </authorList>
    </citation>
    <scope>NUCLEOTIDE SEQUENCE [LARGE SCALE GENOMIC DNA]</scope>
    <source>
        <tissue evidence="6">The whole plant</tissue>
    </source>
</reference>
<evidence type="ECO:0000259" key="5">
    <source>
        <dbReference type="PROSITE" id="PS50966"/>
    </source>
</evidence>
<dbReference type="EMBL" id="KZ503429">
    <property type="protein sequence ID" value="PKU64264.1"/>
    <property type="molecule type" value="Genomic_DNA"/>
</dbReference>
<reference evidence="6 7" key="2">
    <citation type="journal article" date="2017" name="Nature">
        <title>The Apostasia genome and the evolution of orchids.</title>
        <authorList>
            <person name="Zhang G.Q."/>
            <person name="Liu K.W."/>
            <person name="Li Z."/>
            <person name="Lohaus R."/>
            <person name="Hsiao Y.Y."/>
            <person name="Niu S.C."/>
            <person name="Wang J.Y."/>
            <person name="Lin Y.C."/>
            <person name="Xu Q."/>
            <person name="Chen L.J."/>
            <person name="Yoshida K."/>
            <person name="Fujiwara S."/>
            <person name="Wang Z.W."/>
            <person name="Zhang Y.Q."/>
            <person name="Mitsuda N."/>
            <person name="Wang M."/>
            <person name="Liu G.H."/>
            <person name="Pecoraro L."/>
            <person name="Huang H.X."/>
            <person name="Xiao X.J."/>
            <person name="Lin M."/>
            <person name="Wu X.Y."/>
            <person name="Wu W.L."/>
            <person name="Chen Y.Y."/>
            <person name="Chang S.B."/>
            <person name="Sakamoto S."/>
            <person name="Ohme-Takagi M."/>
            <person name="Yagi M."/>
            <person name="Zeng S.J."/>
            <person name="Shen C.Y."/>
            <person name="Yeh C.M."/>
            <person name="Luo Y.B."/>
            <person name="Tsai W.C."/>
            <person name="Van de Peer Y."/>
            <person name="Liu Z.J."/>
        </authorList>
    </citation>
    <scope>NUCLEOTIDE SEQUENCE [LARGE SCALE GENOMIC DNA]</scope>
    <source>
        <tissue evidence="6">The whole plant</tissue>
    </source>
</reference>